<gene>
    <name evidence="1" type="ORF">LITE_LOCUS47810</name>
</gene>
<keyword evidence="2" id="KW-1185">Reference proteome</keyword>
<evidence type="ECO:0000313" key="2">
    <source>
        <dbReference type="Proteomes" id="UP001154282"/>
    </source>
</evidence>
<organism evidence="1 2">
    <name type="scientific">Linum tenue</name>
    <dbReference type="NCBI Taxonomy" id="586396"/>
    <lineage>
        <taxon>Eukaryota</taxon>
        <taxon>Viridiplantae</taxon>
        <taxon>Streptophyta</taxon>
        <taxon>Embryophyta</taxon>
        <taxon>Tracheophyta</taxon>
        <taxon>Spermatophyta</taxon>
        <taxon>Magnoliopsida</taxon>
        <taxon>eudicotyledons</taxon>
        <taxon>Gunneridae</taxon>
        <taxon>Pentapetalae</taxon>
        <taxon>rosids</taxon>
        <taxon>fabids</taxon>
        <taxon>Malpighiales</taxon>
        <taxon>Linaceae</taxon>
        <taxon>Linum</taxon>
    </lineage>
</organism>
<dbReference type="EMBL" id="CAMGYJ010000010">
    <property type="protein sequence ID" value="CAI0556025.1"/>
    <property type="molecule type" value="Genomic_DNA"/>
</dbReference>
<comment type="caution">
    <text evidence="1">The sequence shown here is derived from an EMBL/GenBank/DDBJ whole genome shotgun (WGS) entry which is preliminary data.</text>
</comment>
<evidence type="ECO:0000313" key="1">
    <source>
        <dbReference type="EMBL" id="CAI0556025.1"/>
    </source>
</evidence>
<name>A0AAV0RFB0_9ROSI</name>
<accession>A0AAV0RFB0</accession>
<sequence>MLEGKASSFEHPEIERVFKDFIFPMLLGRYLSLLQRFIPQKLSLERLSIDSGSLRMAVEFKLRCSKLHGMSCRTTSSLRNLMDDGTLTSLEQPSRFKLCRFGADERFGKLVR</sequence>
<protein>
    <submittedName>
        <fullName evidence="1">Uncharacterized protein</fullName>
    </submittedName>
</protein>
<proteinExistence type="predicted"/>
<dbReference type="Proteomes" id="UP001154282">
    <property type="component" value="Unassembled WGS sequence"/>
</dbReference>
<reference evidence="1" key="1">
    <citation type="submission" date="2022-08" db="EMBL/GenBank/DDBJ databases">
        <authorList>
            <person name="Gutierrez-Valencia J."/>
        </authorList>
    </citation>
    <scope>NUCLEOTIDE SEQUENCE</scope>
</reference>
<dbReference type="AlphaFoldDB" id="A0AAV0RFB0"/>